<dbReference type="Gene3D" id="1.10.1790.10">
    <property type="entry name" value="PRD domain"/>
    <property type="match status" value="1"/>
</dbReference>
<keyword evidence="4" id="KW-0067">ATP-binding</keyword>
<dbReference type="Proteomes" id="UP001595969">
    <property type="component" value="Unassembled WGS sequence"/>
</dbReference>
<keyword evidence="2" id="KW-0547">Nucleotide-binding</keyword>
<dbReference type="PROSITE" id="PS51096">
    <property type="entry name" value="PTS_EIIA_TYPE_4"/>
    <property type="match status" value="1"/>
</dbReference>
<dbReference type="Gene3D" id="3.40.50.2300">
    <property type="match status" value="1"/>
</dbReference>
<evidence type="ECO:0000313" key="10">
    <source>
        <dbReference type="Proteomes" id="UP001595969"/>
    </source>
</evidence>
<evidence type="ECO:0000256" key="2">
    <source>
        <dbReference type="ARBA" id="ARBA00022741"/>
    </source>
</evidence>
<reference evidence="10" key="1">
    <citation type="journal article" date="2019" name="Int. J. Syst. Evol. Microbiol.">
        <title>The Global Catalogue of Microorganisms (GCM) 10K type strain sequencing project: providing services to taxonomists for standard genome sequencing and annotation.</title>
        <authorList>
            <consortium name="The Broad Institute Genomics Platform"/>
            <consortium name="The Broad Institute Genome Sequencing Center for Infectious Disease"/>
            <person name="Wu L."/>
            <person name="Ma J."/>
        </authorList>
    </citation>
    <scope>NUCLEOTIDE SEQUENCE [LARGE SCALE GENOMIC DNA]</scope>
    <source>
        <strain evidence="10">CGMCC 1.19032</strain>
    </source>
</reference>
<dbReference type="InterPro" id="IPR004701">
    <property type="entry name" value="PTS_EIIA_man-typ"/>
</dbReference>
<dbReference type="EMBL" id="JBHSGS010000065">
    <property type="protein sequence ID" value="MFC4720558.1"/>
    <property type="molecule type" value="Genomic_DNA"/>
</dbReference>
<keyword evidence="10" id="KW-1185">Reference proteome</keyword>
<dbReference type="SMART" id="SM00382">
    <property type="entry name" value="AAA"/>
    <property type="match status" value="1"/>
</dbReference>
<dbReference type="InterPro" id="IPR027417">
    <property type="entry name" value="P-loop_NTPase"/>
</dbReference>
<feature type="domain" description="PRD" evidence="8">
    <location>
        <begin position="462"/>
        <end position="568"/>
    </location>
</feature>
<dbReference type="InterPro" id="IPR036390">
    <property type="entry name" value="WH_DNA-bd_sf"/>
</dbReference>
<proteinExistence type="predicted"/>
<evidence type="ECO:0000259" key="7">
    <source>
        <dbReference type="PROSITE" id="PS51096"/>
    </source>
</evidence>
<evidence type="ECO:0000313" key="9">
    <source>
        <dbReference type="EMBL" id="MFC4720558.1"/>
    </source>
</evidence>
<dbReference type="SUPFAM" id="SSF46785">
    <property type="entry name" value="Winged helix' DNA-binding domain"/>
    <property type="match status" value="1"/>
</dbReference>
<dbReference type="RefSeq" id="WP_204652987.1">
    <property type="nucleotide sequence ID" value="NZ_JAFBFD010000003.1"/>
</dbReference>
<keyword evidence="1" id="KW-0808">Transferase</keyword>
<dbReference type="PROSITE" id="PS51372">
    <property type="entry name" value="PRD_2"/>
    <property type="match status" value="1"/>
</dbReference>
<dbReference type="Pfam" id="PF00874">
    <property type="entry name" value="PRD"/>
    <property type="match status" value="1"/>
</dbReference>
<dbReference type="SUPFAM" id="SSF63520">
    <property type="entry name" value="PTS-regulatory domain, PRD"/>
    <property type="match status" value="2"/>
</dbReference>
<dbReference type="InterPro" id="IPR036634">
    <property type="entry name" value="PRD_sf"/>
</dbReference>
<comment type="caution">
    <text evidence="9">The sequence shown here is derived from an EMBL/GenBank/DDBJ whole genome shotgun (WGS) entry which is preliminary data.</text>
</comment>
<dbReference type="CDD" id="cd00006">
    <property type="entry name" value="PTS_IIA_man"/>
    <property type="match status" value="1"/>
</dbReference>
<protein>
    <submittedName>
        <fullName evidence="9">Sigma-54-dependent transcriptional regulator</fullName>
    </submittedName>
</protein>
<evidence type="ECO:0000256" key="4">
    <source>
        <dbReference type="ARBA" id="ARBA00022840"/>
    </source>
</evidence>
<dbReference type="InterPro" id="IPR011608">
    <property type="entry name" value="PRD"/>
</dbReference>
<gene>
    <name evidence="9" type="ORF">ACFO5I_12575</name>
</gene>
<dbReference type="PANTHER" id="PTHR32071:SF90">
    <property type="entry name" value="TRANSCRIPTIONAL REGULATORY PROTEIN LEVR"/>
    <property type="match status" value="1"/>
</dbReference>
<evidence type="ECO:0000259" key="6">
    <source>
        <dbReference type="PROSITE" id="PS50045"/>
    </source>
</evidence>
<sequence>MTKRQQSIYDFILEQIRLNSENQLFTTQEIAEELSLQRSNVSKDLNEFVRKGLMIKLVGRPVRYQLQNTPSSVEAEVLHQHSASPQLPSKQSDVPIAKSDVFSQLIGNQSSLKNAVEQAKAAVLYPPKGLDCLITGPTGSGKTHFAHSMFQYAQERQIIGLDKKLIVFNCADYANSPELLMSHLFGYVQGAFTGADSERKGLIDEADHSILFLDEIHRLPPEGQEMIFYLMDYGTYGRLGELGKNRQANVRIVGATTENTNSVLLDTFLRRIPIHIQLPAFEQRTTEEKIDFIQLMIAQEATRINRRISLTEEVVKALIGSVGFGNIGQLKSSVQLACARGFLNHLNQSQIDLTLADLPDGIQNGLPSFSNNREEALEFSHYLSSGLVVDPGEEFSVRYSDSYELPYNLYEIIGDKATLLKEEGVSQKEINDFITRDIHIHLQSFYKNHGFSFSAESKLSEFVDPKVVELTRMIYEQIKEHLSEGMARNFLYAMSLHISSFLKKHAINEERHLNPNIRRMVADYPLEFELATSMKKQISSYFSITVPEEEIYYLAALLISLSRNLVKGRVGLVVAAHGKSTASSMAEVARQLLGTDHPLAVDMPLEMSPKTAYEKIKEAVCQSDQGYGVLLLVDMGSLTSFGERLYQETGIYVETLDMVTTPIVLEGTRKAETLGTTLTDLVDSLKEFQGYHAFQVEEEKTGSEKPQAILAICASGQGTAQRIKEMIEATLHKKNFNHLVVVAESVVEIEKKLPLLQKKYNFLATTGIVDPKIQAPHISLERLLHSDLDCLLEQIMLGEITENESELEFEDFKNICQTEMEKTVMFLNPAKAFEPLWQISSDLLEEWCHGKTTPAFHMNFVLHLSGVIERNILNQSLEGSLEQVDFVKKHPQKEKLDRHLLVLEETFHLTISMIERYYLLMMLEQQENTHEIH</sequence>
<organism evidence="9 10">
    <name type="scientific">Enterococcus lemanii</name>
    <dbReference type="NCBI Taxonomy" id="1159752"/>
    <lineage>
        <taxon>Bacteria</taxon>
        <taxon>Bacillati</taxon>
        <taxon>Bacillota</taxon>
        <taxon>Bacilli</taxon>
        <taxon>Lactobacillales</taxon>
        <taxon>Enterococcaceae</taxon>
        <taxon>Enterococcus</taxon>
    </lineage>
</organism>
<evidence type="ECO:0000256" key="1">
    <source>
        <dbReference type="ARBA" id="ARBA00022679"/>
    </source>
</evidence>
<dbReference type="SUPFAM" id="SSF52540">
    <property type="entry name" value="P-loop containing nucleoside triphosphate hydrolases"/>
    <property type="match status" value="1"/>
</dbReference>
<keyword evidence="5" id="KW-0238">DNA-binding</keyword>
<feature type="domain" description="PTS EIIA type-4" evidence="7">
    <location>
        <begin position="569"/>
        <end position="703"/>
    </location>
</feature>
<evidence type="ECO:0000256" key="3">
    <source>
        <dbReference type="ARBA" id="ARBA00022777"/>
    </source>
</evidence>
<dbReference type="InterPro" id="IPR003593">
    <property type="entry name" value="AAA+_ATPase"/>
</dbReference>
<dbReference type="Pfam" id="PF00158">
    <property type="entry name" value="Sigma54_activat"/>
    <property type="match status" value="1"/>
</dbReference>
<dbReference type="InterPro" id="IPR036662">
    <property type="entry name" value="PTS_EIIA_man-typ_sf"/>
</dbReference>
<dbReference type="InterPro" id="IPR033887">
    <property type="entry name" value="PTS_IIA_man"/>
</dbReference>
<feature type="domain" description="Sigma-54 factor interaction" evidence="6">
    <location>
        <begin position="105"/>
        <end position="339"/>
    </location>
</feature>
<dbReference type="InterPro" id="IPR002078">
    <property type="entry name" value="Sigma_54_int"/>
</dbReference>
<dbReference type="SUPFAM" id="SSF53062">
    <property type="entry name" value="PTS system fructose IIA component-like"/>
    <property type="match status" value="1"/>
</dbReference>
<dbReference type="Gene3D" id="3.40.50.510">
    <property type="entry name" value="Phosphotransferase system, mannose-type IIA component"/>
    <property type="match status" value="1"/>
</dbReference>
<accession>A0ABV9N1R2</accession>
<evidence type="ECO:0000256" key="5">
    <source>
        <dbReference type="ARBA" id="ARBA00023125"/>
    </source>
</evidence>
<dbReference type="PANTHER" id="PTHR32071">
    <property type="entry name" value="TRANSCRIPTIONAL REGULATORY PROTEIN"/>
    <property type="match status" value="1"/>
</dbReference>
<name>A0ABV9N1R2_9ENTE</name>
<dbReference type="Pfam" id="PF03610">
    <property type="entry name" value="EIIA-man"/>
    <property type="match status" value="1"/>
</dbReference>
<dbReference type="PROSITE" id="PS50045">
    <property type="entry name" value="SIGMA54_INTERACT_4"/>
    <property type="match status" value="1"/>
</dbReference>
<dbReference type="Gene3D" id="3.40.50.300">
    <property type="entry name" value="P-loop containing nucleotide triphosphate hydrolases"/>
    <property type="match status" value="1"/>
</dbReference>
<dbReference type="CDD" id="cd00009">
    <property type="entry name" value="AAA"/>
    <property type="match status" value="1"/>
</dbReference>
<evidence type="ECO:0000259" key="8">
    <source>
        <dbReference type="PROSITE" id="PS51372"/>
    </source>
</evidence>
<keyword evidence="3" id="KW-0418">Kinase</keyword>